<feature type="compositionally biased region" description="Basic and acidic residues" evidence="2">
    <location>
        <begin position="443"/>
        <end position="456"/>
    </location>
</feature>
<evidence type="ECO:0008006" key="5">
    <source>
        <dbReference type="Google" id="ProtNLM"/>
    </source>
</evidence>
<feature type="coiled-coil region" evidence="1">
    <location>
        <begin position="252"/>
        <end position="279"/>
    </location>
</feature>
<keyword evidence="1" id="KW-0175">Coiled coil</keyword>
<feature type="region of interest" description="Disordered" evidence="2">
    <location>
        <begin position="1"/>
        <end position="38"/>
    </location>
</feature>
<keyword evidence="4" id="KW-1185">Reference proteome</keyword>
<reference evidence="3 4" key="1">
    <citation type="submission" date="2024-03" db="EMBL/GenBank/DDBJ databases">
        <title>Aureococcus anophagefferens CCMP1851 and Kratosvirus quantuckense: Draft genome of a second virus-susceptible host strain in the model system.</title>
        <authorList>
            <person name="Chase E."/>
            <person name="Truchon A.R."/>
            <person name="Schepens W."/>
            <person name="Wilhelm S.W."/>
        </authorList>
    </citation>
    <scope>NUCLEOTIDE SEQUENCE [LARGE SCALE GENOMIC DNA]</scope>
    <source>
        <strain evidence="3 4">CCMP1851</strain>
    </source>
</reference>
<feature type="region of interest" description="Disordered" evidence="2">
    <location>
        <begin position="91"/>
        <end position="118"/>
    </location>
</feature>
<feature type="coiled-coil region" evidence="1">
    <location>
        <begin position="187"/>
        <end position="228"/>
    </location>
</feature>
<accession>A0ABR1GD88</accession>
<sequence length="742" mass="79524">MEAPVAKQPSAPKDKGPKGRGRGKGKSPRQHQAVIQEPVLERYEQAIRVYSNPAPGKPRSGGGEYVPAAAPGEFFPDIRGDVGAYEPLLSRTDPEASQEPAYVLEPDAPSPPRKAAVGGDFKARVRDLDAELQRALEGAAEWTRDDGAGRAEVAALLATRGADDAPVGTAGTLDTRAFAAAPDAKKIASLERDLRLMTDESRDHQDMVATLEAQLKTATAALDRLHAVSAERELFFAETSTLDFSGSKAEEAAALAAENEALKAAAKKAERDARLARDEASDFRSMCELLEAQAGDYEARLAEFATIHDEGLSAEQLRAKVAALGDAASSPAKAAKGPSRELLRERRRADYATKKLGFVEEEASRLGKQLAMTRAAKESEIPNFKGSFLGRFPLAMTQEARDLAVDKVRKLEESISGGTFGGSATPASPNAKAPPAGAPPGDARVEGLVRDDERSTPKAKGARRASAVNVKAASGRNRSASISLAMMKATEETLGASVKVDTQYSAEAKTRVEDFLTKMEHVRLVVQNQDRITSEVASLESRASQRLLDVAAAIDADDDERDECDVDLDDLGYDDVRTLGRSQVEAEVLCLRERVAAQTEAIATASSHKFNMDELDGVIGDIEASHAMERQERLKLQERLAALTKIGDLDRSRIASLEDDLKDWEARRGQLERLEQGSKRALSPAKPPADAHAGASKLQAAYRGKTVRAKAKQPPDDAAKVATFVRAAIRGSFAQLVARGGP</sequence>
<dbReference type="PROSITE" id="PS50096">
    <property type="entry name" value="IQ"/>
    <property type="match status" value="1"/>
</dbReference>
<evidence type="ECO:0000313" key="4">
    <source>
        <dbReference type="Proteomes" id="UP001363151"/>
    </source>
</evidence>
<dbReference type="EMBL" id="JBBJCI010000034">
    <property type="protein sequence ID" value="KAK7253827.1"/>
    <property type="molecule type" value="Genomic_DNA"/>
</dbReference>
<feature type="region of interest" description="Disordered" evidence="2">
    <location>
        <begin position="675"/>
        <end position="718"/>
    </location>
</feature>
<name>A0ABR1GD88_AURAN</name>
<evidence type="ECO:0000256" key="1">
    <source>
        <dbReference type="SAM" id="Coils"/>
    </source>
</evidence>
<protein>
    <recommendedName>
        <fullName evidence="5">DUF4201 domain-containing protein</fullName>
    </recommendedName>
</protein>
<evidence type="ECO:0000256" key="2">
    <source>
        <dbReference type="SAM" id="MobiDB-lite"/>
    </source>
</evidence>
<gene>
    <name evidence="3" type="ORF">SO694_00002760</name>
</gene>
<organism evidence="3 4">
    <name type="scientific">Aureococcus anophagefferens</name>
    <name type="common">Harmful bloom alga</name>
    <dbReference type="NCBI Taxonomy" id="44056"/>
    <lineage>
        <taxon>Eukaryota</taxon>
        <taxon>Sar</taxon>
        <taxon>Stramenopiles</taxon>
        <taxon>Ochrophyta</taxon>
        <taxon>Pelagophyceae</taxon>
        <taxon>Pelagomonadales</taxon>
        <taxon>Pelagomonadaceae</taxon>
        <taxon>Aureococcus</taxon>
    </lineage>
</organism>
<feature type="compositionally biased region" description="Basic residues" evidence="2">
    <location>
        <begin position="18"/>
        <end position="29"/>
    </location>
</feature>
<dbReference type="Proteomes" id="UP001363151">
    <property type="component" value="Unassembled WGS sequence"/>
</dbReference>
<feature type="region of interest" description="Disordered" evidence="2">
    <location>
        <begin position="416"/>
        <end position="472"/>
    </location>
</feature>
<feature type="compositionally biased region" description="Low complexity" evidence="2">
    <location>
        <begin position="424"/>
        <end position="435"/>
    </location>
</feature>
<proteinExistence type="predicted"/>
<evidence type="ECO:0000313" key="3">
    <source>
        <dbReference type="EMBL" id="KAK7253827.1"/>
    </source>
</evidence>
<comment type="caution">
    <text evidence="3">The sequence shown here is derived from an EMBL/GenBank/DDBJ whole genome shotgun (WGS) entry which is preliminary data.</text>
</comment>